<organism evidence="8 9">
    <name type="scientific">Malikia granosa</name>
    <dbReference type="NCBI Taxonomy" id="263067"/>
    <lineage>
        <taxon>Bacteria</taxon>
        <taxon>Pseudomonadati</taxon>
        <taxon>Pseudomonadota</taxon>
        <taxon>Betaproteobacteria</taxon>
        <taxon>Burkholderiales</taxon>
        <taxon>Comamonadaceae</taxon>
        <taxon>Malikia</taxon>
    </lineage>
</organism>
<name>A0A2S9K8Q0_9BURK</name>
<protein>
    <submittedName>
        <fullName evidence="8">Peptidase M23</fullName>
    </submittedName>
</protein>
<dbReference type="GO" id="GO:0046872">
    <property type="term" value="F:metal ion binding"/>
    <property type="evidence" value="ECO:0007669"/>
    <property type="project" value="UniProtKB-KW"/>
</dbReference>
<dbReference type="InterPro" id="IPR050570">
    <property type="entry name" value="Cell_wall_metabolism_enzyme"/>
</dbReference>
<dbReference type="AlphaFoldDB" id="A0A2S9K8Q0"/>
<comment type="cofactor">
    <cofactor evidence="1">
        <name>Zn(2+)</name>
        <dbReference type="ChEBI" id="CHEBI:29105"/>
    </cofactor>
</comment>
<dbReference type="Pfam" id="PF01551">
    <property type="entry name" value="Peptidase_M23"/>
    <property type="match status" value="1"/>
</dbReference>
<evidence type="ECO:0000256" key="2">
    <source>
        <dbReference type="ARBA" id="ARBA00022670"/>
    </source>
</evidence>
<keyword evidence="3" id="KW-0479">Metal-binding</keyword>
<keyword evidence="6" id="KW-0482">Metalloprotease</keyword>
<evidence type="ECO:0000256" key="3">
    <source>
        <dbReference type="ARBA" id="ARBA00022723"/>
    </source>
</evidence>
<evidence type="ECO:0000256" key="6">
    <source>
        <dbReference type="ARBA" id="ARBA00023049"/>
    </source>
</evidence>
<dbReference type="PANTHER" id="PTHR21666:SF288">
    <property type="entry name" value="CELL DIVISION PROTEIN YTFB"/>
    <property type="match status" value="1"/>
</dbReference>
<dbReference type="InterPro" id="IPR011055">
    <property type="entry name" value="Dup_hybrid_motif"/>
</dbReference>
<dbReference type="OrthoDB" id="9815245at2"/>
<keyword evidence="5" id="KW-0862">Zinc</keyword>
<reference evidence="8 9" key="1">
    <citation type="submission" date="2018-03" db="EMBL/GenBank/DDBJ databases">
        <title>Comparative genomics illustrates the genes involved in a hyperalkaliphilic mechanisms of Serpentinomonas isolated from highly-alkaline calcium-rich serpentinized springs.</title>
        <authorList>
            <person name="Suzuki S."/>
            <person name="Ishii S."/>
            <person name="Walworth N."/>
            <person name="Bird L."/>
            <person name="Kuenen J.G."/>
            <person name="Nealson K.H."/>
        </authorList>
    </citation>
    <scope>NUCLEOTIDE SEQUENCE [LARGE SCALE GENOMIC DNA]</scope>
    <source>
        <strain evidence="8 9">P1</strain>
    </source>
</reference>
<dbReference type="RefSeq" id="WP_105746826.1">
    <property type="nucleotide sequence ID" value="NZ_PVLQ01000008.1"/>
</dbReference>
<sequence>MKQRFELLVQTMQRHPRRLMAGLGALLLGTGVTAVAVAPLAPDAADLPVQQVIEPVTPVPAAAPAQGKPPARFELFNSDLTRRNDSVQSLLKRLGVSDSEAVTFLARDPVTRRLLLDGPAGKLASTRTSDKGKLLELRVLWPAKNGKEFARLRIDRGAKGLQSKLEMGPLQRKVRLAGATIRSSLFEATDAAKLPDSVAEQLADVFAGEIDFRRDLAPGDRFQVAYETFEAEGEVLSFGQLLGAEFVNRGQKHQVIWFHEPGSKGAFYSPDGQSLKRAFLASPLAFSRVSSRYGMRFHPISGRETPHLGVDFAAPTGTPVRSVGDGKVSFAGWKNGYGNIVIVQHSDQKSTAYAHLSRIGVRQGQSVEQGALIGAVGSTGASTGPHLHFEYLVRNQHQDPLTLARDGGSQTVTASAKAEFKRQAQAIRQQLDAAATVVQASAE</sequence>
<dbReference type="CDD" id="cd12797">
    <property type="entry name" value="M23_peptidase"/>
    <property type="match status" value="1"/>
</dbReference>
<dbReference type="InterPro" id="IPR016047">
    <property type="entry name" value="M23ase_b-sheet_dom"/>
</dbReference>
<dbReference type="PANTHER" id="PTHR21666">
    <property type="entry name" value="PEPTIDASE-RELATED"/>
    <property type="match status" value="1"/>
</dbReference>
<gene>
    <name evidence="8" type="ORF">C6P64_01540</name>
</gene>
<evidence type="ECO:0000313" key="9">
    <source>
        <dbReference type="Proteomes" id="UP000238589"/>
    </source>
</evidence>
<dbReference type="Gene3D" id="2.70.70.10">
    <property type="entry name" value="Glucose Permease (Domain IIA)"/>
    <property type="match status" value="1"/>
</dbReference>
<dbReference type="SUPFAM" id="SSF51261">
    <property type="entry name" value="Duplicated hybrid motif"/>
    <property type="match status" value="1"/>
</dbReference>
<dbReference type="GO" id="GO:0004222">
    <property type="term" value="F:metalloendopeptidase activity"/>
    <property type="evidence" value="ECO:0007669"/>
    <property type="project" value="TreeGrafter"/>
</dbReference>
<keyword evidence="9" id="KW-1185">Reference proteome</keyword>
<evidence type="ECO:0000256" key="1">
    <source>
        <dbReference type="ARBA" id="ARBA00001947"/>
    </source>
</evidence>
<dbReference type="GO" id="GO:0006508">
    <property type="term" value="P:proteolysis"/>
    <property type="evidence" value="ECO:0007669"/>
    <property type="project" value="UniProtKB-KW"/>
</dbReference>
<dbReference type="Gene3D" id="3.10.450.350">
    <property type="match status" value="2"/>
</dbReference>
<evidence type="ECO:0000259" key="7">
    <source>
        <dbReference type="Pfam" id="PF01551"/>
    </source>
</evidence>
<feature type="domain" description="M23ase beta-sheet core" evidence="7">
    <location>
        <begin position="306"/>
        <end position="400"/>
    </location>
</feature>
<evidence type="ECO:0000256" key="5">
    <source>
        <dbReference type="ARBA" id="ARBA00022833"/>
    </source>
</evidence>
<proteinExistence type="predicted"/>
<evidence type="ECO:0000313" key="8">
    <source>
        <dbReference type="EMBL" id="PRD66843.1"/>
    </source>
</evidence>
<accession>A0A2S9K8Q0</accession>
<dbReference type="Proteomes" id="UP000238589">
    <property type="component" value="Unassembled WGS sequence"/>
</dbReference>
<keyword evidence="2" id="KW-0645">Protease</keyword>
<comment type="caution">
    <text evidence="8">The sequence shown here is derived from an EMBL/GenBank/DDBJ whole genome shotgun (WGS) entry which is preliminary data.</text>
</comment>
<dbReference type="EMBL" id="PVLQ01000008">
    <property type="protein sequence ID" value="PRD66843.1"/>
    <property type="molecule type" value="Genomic_DNA"/>
</dbReference>
<evidence type="ECO:0000256" key="4">
    <source>
        <dbReference type="ARBA" id="ARBA00022801"/>
    </source>
</evidence>
<keyword evidence="4" id="KW-0378">Hydrolase</keyword>